<gene>
    <name evidence="1" type="ORF">HGA02_15210</name>
</gene>
<evidence type="ECO:0000313" key="2">
    <source>
        <dbReference type="Proteomes" id="UP000777774"/>
    </source>
</evidence>
<accession>A0ABX1K2M6</accession>
<protein>
    <recommendedName>
        <fullName evidence="3">DUF4178 domain-containing protein</fullName>
    </recommendedName>
</protein>
<sequence length="182" mass="20239">MLDGPVFRQGHQLTREVDMPRSADTFVDWHQFIVGHDIGEPYLDDPVDEHGVIGRVKRTYCTVVTGIATGLVRLTTEALDGPPESVDDTWEDVGEVSLETSTELPMRAASFEWVPEEQLTDPLDAHGPGCYRLRVHARGRDAYWDGSTLEVLEHYLIQSWPAPYALPATLRATSEVGLGRPA</sequence>
<comment type="caution">
    <text evidence="1">The sequence shown here is derived from an EMBL/GenBank/DDBJ whole genome shotgun (WGS) entry which is preliminary data.</text>
</comment>
<evidence type="ECO:0000313" key="1">
    <source>
        <dbReference type="EMBL" id="NKY40823.1"/>
    </source>
</evidence>
<reference evidence="1 2" key="1">
    <citation type="submission" date="2020-04" db="EMBL/GenBank/DDBJ databases">
        <title>MicrobeNet Type strains.</title>
        <authorList>
            <person name="Nicholson A.C."/>
        </authorList>
    </citation>
    <scope>NUCLEOTIDE SEQUENCE [LARGE SCALE GENOMIC DNA]</scope>
    <source>
        <strain evidence="1 2">ATCC BAA-787</strain>
    </source>
</reference>
<proteinExistence type="predicted"/>
<organism evidence="1 2">
    <name type="scientific">Cellulomonas septica</name>
    <dbReference type="NCBI Taxonomy" id="285080"/>
    <lineage>
        <taxon>Bacteria</taxon>
        <taxon>Bacillati</taxon>
        <taxon>Actinomycetota</taxon>
        <taxon>Actinomycetes</taxon>
        <taxon>Micrococcales</taxon>
        <taxon>Cellulomonadaceae</taxon>
        <taxon>Cellulomonas</taxon>
    </lineage>
</organism>
<keyword evidence="2" id="KW-1185">Reference proteome</keyword>
<evidence type="ECO:0008006" key="3">
    <source>
        <dbReference type="Google" id="ProtNLM"/>
    </source>
</evidence>
<dbReference type="RefSeq" id="WP_168679861.1">
    <property type="nucleotide sequence ID" value="NZ_JAAXOY010000470.1"/>
</dbReference>
<dbReference type="Proteomes" id="UP000777774">
    <property type="component" value="Unassembled WGS sequence"/>
</dbReference>
<dbReference type="EMBL" id="JAAXOY010000470">
    <property type="protein sequence ID" value="NKY40823.1"/>
    <property type="molecule type" value="Genomic_DNA"/>
</dbReference>
<name>A0ABX1K2M6_9CELL</name>